<comment type="subcellular location">
    <subcellularLocation>
        <location evidence="1">Cell membrane</location>
        <topology evidence="1">Multi-pass membrane protein</topology>
    </subcellularLocation>
</comment>
<feature type="transmembrane region" description="Helical" evidence="7">
    <location>
        <begin position="263"/>
        <end position="281"/>
    </location>
</feature>
<protein>
    <submittedName>
        <fullName evidence="8">Ribose transport system permease protein/putative xylitol transport system permease protein</fullName>
    </submittedName>
</protein>
<evidence type="ECO:0000256" key="6">
    <source>
        <dbReference type="SAM" id="MobiDB-lite"/>
    </source>
</evidence>
<evidence type="ECO:0000256" key="5">
    <source>
        <dbReference type="ARBA" id="ARBA00023136"/>
    </source>
</evidence>
<comment type="caution">
    <text evidence="8">The sequence shown here is derived from an EMBL/GenBank/DDBJ whole genome shotgun (WGS) entry which is preliminary data.</text>
</comment>
<proteinExistence type="predicted"/>
<reference evidence="8 9" key="1">
    <citation type="submission" date="2020-07" db="EMBL/GenBank/DDBJ databases">
        <title>Sequencing the genomes of 1000 actinobacteria strains.</title>
        <authorList>
            <person name="Klenk H.-P."/>
        </authorList>
    </citation>
    <scope>NUCLEOTIDE SEQUENCE [LARGE SCALE GENOMIC DNA]</scope>
    <source>
        <strain evidence="8 9">DSM 7487</strain>
    </source>
</reference>
<keyword evidence="2" id="KW-1003">Cell membrane</keyword>
<keyword evidence="4 7" id="KW-1133">Transmembrane helix</keyword>
<evidence type="ECO:0000256" key="7">
    <source>
        <dbReference type="SAM" id="Phobius"/>
    </source>
</evidence>
<evidence type="ECO:0000313" key="9">
    <source>
        <dbReference type="Proteomes" id="UP000521922"/>
    </source>
</evidence>
<name>A0A7Y9DQS0_9ACTN</name>
<dbReference type="AlphaFoldDB" id="A0A7Y9DQS0"/>
<feature type="transmembrane region" description="Helical" evidence="7">
    <location>
        <begin position="232"/>
        <end position="251"/>
    </location>
</feature>
<dbReference type="GO" id="GO:0022857">
    <property type="term" value="F:transmembrane transporter activity"/>
    <property type="evidence" value="ECO:0007669"/>
    <property type="project" value="InterPro"/>
</dbReference>
<feature type="transmembrane region" description="Helical" evidence="7">
    <location>
        <begin position="140"/>
        <end position="161"/>
    </location>
</feature>
<dbReference type="CDD" id="cd06579">
    <property type="entry name" value="TM_PBP1_transp_AraH_like"/>
    <property type="match status" value="1"/>
</dbReference>
<dbReference type="RefSeq" id="WP_179757261.1">
    <property type="nucleotide sequence ID" value="NZ_BAAAGN010000027.1"/>
</dbReference>
<feature type="transmembrane region" description="Helical" evidence="7">
    <location>
        <begin position="288"/>
        <end position="305"/>
    </location>
</feature>
<keyword evidence="3 7" id="KW-0812">Transmembrane</keyword>
<sequence length="337" mass="34711">MSTPTAPTVPPTATPSTRRGRSADARRNRDRVQMALLVAALVILPIIFTIMNPQYLSPRNIDSMLRQTSVLLLVVAAGTAPILMGCIDLSVGALLSVTAVCAGLFAQHFGQWSVALALPLGLLLGALNGLIVSYLRLPSFLVTLGTSFALGGVALLLSGGFPVTLPSGPLDASFRQSVGGVIPLPLIYALILWGLVIVVLRRTATGRFIYAVGGNERSANVVGVNIRRVKSIGFAVSGLCCALAGILVLFSTTAATPDIGNGYLLPSIAAIVMGGTPLSGGQGGAARGLIGTLILVELTNGMLIIGLAPAAQQIVQGFVVILAVLLTFDRRSAAVVK</sequence>
<feature type="transmembrane region" description="Helical" evidence="7">
    <location>
        <begin position="311"/>
        <end position="328"/>
    </location>
</feature>
<evidence type="ECO:0000256" key="1">
    <source>
        <dbReference type="ARBA" id="ARBA00004651"/>
    </source>
</evidence>
<evidence type="ECO:0000256" key="4">
    <source>
        <dbReference type="ARBA" id="ARBA00022989"/>
    </source>
</evidence>
<dbReference type="EMBL" id="JACCBB010000002">
    <property type="protein sequence ID" value="NYD25090.1"/>
    <property type="molecule type" value="Genomic_DNA"/>
</dbReference>
<gene>
    <name evidence="8" type="ORF">BJ968_004699</name>
</gene>
<evidence type="ECO:0000256" key="3">
    <source>
        <dbReference type="ARBA" id="ARBA00022692"/>
    </source>
</evidence>
<feature type="transmembrane region" description="Helical" evidence="7">
    <location>
        <begin position="64"/>
        <end position="84"/>
    </location>
</feature>
<feature type="transmembrane region" description="Helical" evidence="7">
    <location>
        <begin position="34"/>
        <end position="52"/>
    </location>
</feature>
<dbReference type="Proteomes" id="UP000521922">
    <property type="component" value="Unassembled WGS sequence"/>
</dbReference>
<evidence type="ECO:0000256" key="2">
    <source>
        <dbReference type="ARBA" id="ARBA00022475"/>
    </source>
</evidence>
<dbReference type="PANTHER" id="PTHR32196">
    <property type="entry name" value="ABC TRANSPORTER PERMEASE PROTEIN YPHD-RELATED-RELATED"/>
    <property type="match status" value="1"/>
</dbReference>
<keyword evidence="9" id="KW-1185">Reference proteome</keyword>
<keyword evidence="5 7" id="KW-0472">Membrane</keyword>
<feature type="region of interest" description="Disordered" evidence="6">
    <location>
        <begin position="1"/>
        <end position="27"/>
    </location>
</feature>
<dbReference type="GO" id="GO:0005886">
    <property type="term" value="C:plasma membrane"/>
    <property type="evidence" value="ECO:0007669"/>
    <property type="project" value="UniProtKB-SubCell"/>
</dbReference>
<evidence type="ECO:0000313" key="8">
    <source>
        <dbReference type="EMBL" id="NYD25090.1"/>
    </source>
</evidence>
<organism evidence="8 9">
    <name type="scientific">Kineococcus aurantiacus</name>
    <dbReference type="NCBI Taxonomy" id="37633"/>
    <lineage>
        <taxon>Bacteria</taxon>
        <taxon>Bacillati</taxon>
        <taxon>Actinomycetota</taxon>
        <taxon>Actinomycetes</taxon>
        <taxon>Kineosporiales</taxon>
        <taxon>Kineosporiaceae</taxon>
        <taxon>Kineococcus</taxon>
    </lineage>
</organism>
<dbReference type="PANTHER" id="PTHR32196:SF72">
    <property type="entry name" value="RIBOSE IMPORT PERMEASE PROTEIN RBSC"/>
    <property type="match status" value="1"/>
</dbReference>
<feature type="transmembrane region" description="Helical" evidence="7">
    <location>
        <begin position="181"/>
        <end position="200"/>
    </location>
</feature>
<dbReference type="Pfam" id="PF02653">
    <property type="entry name" value="BPD_transp_2"/>
    <property type="match status" value="1"/>
</dbReference>
<accession>A0A7Y9DQS0</accession>
<feature type="transmembrane region" description="Helical" evidence="7">
    <location>
        <begin position="116"/>
        <end position="135"/>
    </location>
</feature>
<dbReference type="InterPro" id="IPR001851">
    <property type="entry name" value="ABC_transp_permease"/>
</dbReference>